<evidence type="ECO:0000256" key="1">
    <source>
        <dbReference type="SAM" id="MobiDB-lite"/>
    </source>
</evidence>
<comment type="caution">
    <text evidence="2">The sequence shown here is derived from an EMBL/GenBank/DDBJ whole genome shotgun (WGS) entry which is preliminary data.</text>
</comment>
<gene>
    <name evidence="2" type="ORF">BLAHAN_04513</name>
</gene>
<dbReference type="Proteomes" id="UP000003755">
    <property type="component" value="Unassembled WGS sequence"/>
</dbReference>
<feature type="compositionally biased region" description="Basic and acidic residues" evidence="1">
    <location>
        <begin position="35"/>
        <end position="45"/>
    </location>
</feature>
<keyword evidence="3" id="KW-1185">Reference proteome</keyword>
<dbReference type="STRING" id="537007.BLAHAN_04513"/>
<name>C9L563_BLAHA</name>
<sequence>MTKCCANDNIYPRKSTNCTTNQENETNLQRNSANVKERRGNDEFS</sequence>
<reference evidence="2" key="1">
    <citation type="submission" date="2009-09" db="EMBL/GenBank/DDBJ databases">
        <authorList>
            <person name="Weinstock G."/>
            <person name="Sodergren E."/>
            <person name="Clifton S."/>
            <person name="Fulton L."/>
            <person name="Fulton B."/>
            <person name="Courtney L."/>
            <person name="Fronick C."/>
            <person name="Harrison M."/>
            <person name="Strong C."/>
            <person name="Farmer C."/>
            <person name="Delahaunty K."/>
            <person name="Markovic C."/>
            <person name="Hall O."/>
            <person name="Minx P."/>
            <person name="Tomlinson C."/>
            <person name="Mitreva M."/>
            <person name="Nelson J."/>
            <person name="Hou S."/>
            <person name="Wollam A."/>
            <person name="Pepin K.H."/>
            <person name="Johnson M."/>
            <person name="Bhonagiri V."/>
            <person name="Nash W.E."/>
            <person name="Warren W."/>
            <person name="Chinwalla A."/>
            <person name="Mardis E.R."/>
            <person name="Wilson R.K."/>
        </authorList>
    </citation>
    <scope>NUCLEOTIDE SEQUENCE [LARGE SCALE GENOMIC DNA]</scope>
    <source>
        <strain evidence="2">DSM 20583</strain>
    </source>
</reference>
<dbReference type="HOGENOM" id="CLU_3196684_0_0_9"/>
<dbReference type="AlphaFoldDB" id="C9L563"/>
<proteinExistence type="predicted"/>
<protein>
    <submittedName>
        <fullName evidence="2">Uncharacterized protein</fullName>
    </submittedName>
</protein>
<organism evidence="2 3">
    <name type="scientific">Blautia hansenii DSM 20583</name>
    <dbReference type="NCBI Taxonomy" id="537007"/>
    <lineage>
        <taxon>Bacteria</taxon>
        <taxon>Bacillati</taxon>
        <taxon>Bacillota</taxon>
        <taxon>Clostridia</taxon>
        <taxon>Lachnospirales</taxon>
        <taxon>Lachnospiraceae</taxon>
        <taxon>Blautia</taxon>
    </lineage>
</organism>
<dbReference type="EMBL" id="ABYU02000010">
    <property type="protein sequence ID" value="EEX22897.1"/>
    <property type="molecule type" value="Genomic_DNA"/>
</dbReference>
<accession>C9L563</accession>
<evidence type="ECO:0000313" key="2">
    <source>
        <dbReference type="EMBL" id="EEX22897.1"/>
    </source>
</evidence>
<feature type="region of interest" description="Disordered" evidence="1">
    <location>
        <begin position="15"/>
        <end position="45"/>
    </location>
</feature>
<evidence type="ECO:0000313" key="3">
    <source>
        <dbReference type="Proteomes" id="UP000003755"/>
    </source>
</evidence>
<feature type="compositionally biased region" description="Low complexity" evidence="1">
    <location>
        <begin position="16"/>
        <end position="27"/>
    </location>
</feature>